<dbReference type="Proteomes" id="UP000178040">
    <property type="component" value="Unassembled WGS sequence"/>
</dbReference>
<accession>A0A1F7INW6</accession>
<sequence>MNKLRTNKKLLERLSKEQIDICFYKGTEAPFSGKYLDNKEKGMYHCVVCGNPLFSSETKFESGTGWPSFWDVIKKGGVKSEADKSYGMSRTEVLCANCGAHLGHMFNDGPSDKTGLRYCINSLALDFKKKE</sequence>
<dbReference type="PROSITE" id="PS51790">
    <property type="entry name" value="MSRB"/>
    <property type="match status" value="1"/>
</dbReference>
<dbReference type="EC" id="1.8.4.12" evidence="3"/>
<dbReference type="PANTHER" id="PTHR10173">
    <property type="entry name" value="METHIONINE SULFOXIDE REDUCTASE"/>
    <property type="match status" value="1"/>
</dbReference>
<dbReference type="EMBL" id="MGAI01000017">
    <property type="protein sequence ID" value="OGK45050.1"/>
    <property type="molecule type" value="Genomic_DNA"/>
</dbReference>
<evidence type="ECO:0000256" key="2">
    <source>
        <dbReference type="ARBA" id="ARBA00007174"/>
    </source>
</evidence>
<dbReference type="GO" id="GO:0033743">
    <property type="term" value="F:peptide-methionine (R)-S-oxide reductase activity"/>
    <property type="evidence" value="ECO:0007669"/>
    <property type="project" value="UniProtKB-EC"/>
</dbReference>
<dbReference type="PANTHER" id="PTHR10173:SF52">
    <property type="entry name" value="METHIONINE-R-SULFOXIDE REDUCTASE B1"/>
    <property type="match status" value="1"/>
</dbReference>
<dbReference type="AlphaFoldDB" id="A0A1F7INW6"/>
<dbReference type="NCBIfam" id="TIGR00357">
    <property type="entry name" value="peptide-methionine (R)-S-oxide reductase MsrB"/>
    <property type="match status" value="1"/>
</dbReference>
<dbReference type="Gene3D" id="2.170.150.20">
    <property type="entry name" value="Peptide methionine sulfoxide reductase"/>
    <property type="match status" value="1"/>
</dbReference>
<evidence type="ECO:0000313" key="10">
    <source>
        <dbReference type="Proteomes" id="UP000178040"/>
    </source>
</evidence>
<dbReference type="Pfam" id="PF01641">
    <property type="entry name" value="SelR"/>
    <property type="match status" value="1"/>
</dbReference>
<evidence type="ECO:0000256" key="7">
    <source>
        <dbReference type="ARBA" id="ARBA00048488"/>
    </source>
</evidence>
<dbReference type="GO" id="GO:0030091">
    <property type="term" value="P:protein repair"/>
    <property type="evidence" value="ECO:0007669"/>
    <property type="project" value="InterPro"/>
</dbReference>
<dbReference type="GO" id="GO:0005737">
    <property type="term" value="C:cytoplasm"/>
    <property type="evidence" value="ECO:0007669"/>
    <property type="project" value="TreeGrafter"/>
</dbReference>
<keyword evidence="6" id="KW-0560">Oxidoreductase</keyword>
<dbReference type="SUPFAM" id="SSF51316">
    <property type="entry name" value="Mss4-like"/>
    <property type="match status" value="1"/>
</dbReference>
<protein>
    <recommendedName>
        <fullName evidence="3">peptide-methionine (R)-S-oxide reductase</fullName>
        <ecNumber evidence="3">1.8.4.12</ecNumber>
    </recommendedName>
</protein>
<reference evidence="9 10" key="1">
    <citation type="journal article" date="2016" name="Nat. Commun.">
        <title>Thousands of microbial genomes shed light on interconnected biogeochemical processes in an aquifer system.</title>
        <authorList>
            <person name="Anantharaman K."/>
            <person name="Brown C.T."/>
            <person name="Hug L.A."/>
            <person name="Sharon I."/>
            <person name="Castelle C.J."/>
            <person name="Probst A.J."/>
            <person name="Thomas B.C."/>
            <person name="Singh A."/>
            <person name="Wilkins M.J."/>
            <person name="Karaoz U."/>
            <person name="Brodie E.L."/>
            <person name="Williams K.H."/>
            <person name="Hubbard S.S."/>
            <person name="Banfield J.F."/>
        </authorList>
    </citation>
    <scope>NUCLEOTIDE SEQUENCE [LARGE SCALE GENOMIC DNA]</scope>
</reference>
<evidence type="ECO:0000259" key="8">
    <source>
        <dbReference type="PROSITE" id="PS51790"/>
    </source>
</evidence>
<dbReference type="InterPro" id="IPR002579">
    <property type="entry name" value="Met_Sox_Rdtase_MsrB_dom"/>
</dbReference>
<dbReference type="InterPro" id="IPR028427">
    <property type="entry name" value="Met_Sox_Rdtase_MsrB"/>
</dbReference>
<keyword evidence="4" id="KW-0479">Metal-binding</keyword>
<dbReference type="InterPro" id="IPR011057">
    <property type="entry name" value="Mss4-like_sf"/>
</dbReference>
<comment type="cofactor">
    <cofactor evidence="1">
        <name>Zn(2+)</name>
        <dbReference type="ChEBI" id="CHEBI:29105"/>
    </cofactor>
</comment>
<keyword evidence="5" id="KW-0862">Zinc</keyword>
<gene>
    <name evidence="9" type="ORF">A3B40_01380</name>
</gene>
<organism evidence="9 10">
    <name type="scientific">Candidatus Roizmanbacteria bacterium RIFCSPLOWO2_01_FULL_37_16</name>
    <dbReference type="NCBI Taxonomy" id="1802058"/>
    <lineage>
        <taxon>Bacteria</taxon>
        <taxon>Candidatus Roizmaniibacteriota</taxon>
    </lineage>
</organism>
<evidence type="ECO:0000256" key="1">
    <source>
        <dbReference type="ARBA" id="ARBA00001947"/>
    </source>
</evidence>
<evidence type="ECO:0000256" key="5">
    <source>
        <dbReference type="ARBA" id="ARBA00022833"/>
    </source>
</evidence>
<dbReference type="GO" id="GO:0046872">
    <property type="term" value="F:metal ion binding"/>
    <property type="evidence" value="ECO:0007669"/>
    <property type="project" value="UniProtKB-KW"/>
</dbReference>
<evidence type="ECO:0000256" key="4">
    <source>
        <dbReference type="ARBA" id="ARBA00022723"/>
    </source>
</evidence>
<evidence type="ECO:0000256" key="3">
    <source>
        <dbReference type="ARBA" id="ARBA00012499"/>
    </source>
</evidence>
<comment type="similarity">
    <text evidence="2">Belongs to the MsrB Met sulfoxide reductase family.</text>
</comment>
<proteinExistence type="inferred from homology"/>
<dbReference type="GO" id="GO:0006979">
    <property type="term" value="P:response to oxidative stress"/>
    <property type="evidence" value="ECO:0007669"/>
    <property type="project" value="InterPro"/>
</dbReference>
<evidence type="ECO:0000256" key="6">
    <source>
        <dbReference type="ARBA" id="ARBA00023002"/>
    </source>
</evidence>
<comment type="catalytic activity">
    <reaction evidence="7">
        <text>L-methionyl-[protein] + [thioredoxin]-disulfide + H2O = L-methionyl-(R)-S-oxide-[protein] + [thioredoxin]-dithiol</text>
        <dbReference type="Rhea" id="RHEA:24164"/>
        <dbReference type="Rhea" id="RHEA-COMP:10698"/>
        <dbReference type="Rhea" id="RHEA-COMP:10700"/>
        <dbReference type="Rhea" id="RHEA-COMP:12313"/>
        <dbReference type="Rhea" id="RHEA-COMP:12314"/>
        <dbReference type="ChEBI" id="CHEBI:15377"/>
        <dbReference type="ChEBI" id="CHEBI:16044"/>
        <dbReference type="ChEBI" id="CHEBI:29950"/>
        <dbReference type="ChEBI" id="CHEBI:45764"/>
        <dbReference type="ChEBI" id="CHEBI:50058"/>
        <dbReference type="EC" id="1.8.4.12"/>
    </reaction>
</comment>
<comment type="caution">
    <text evidence="9">The sequence shown here is derived from an EMBL/GenBank/DDBJ whole genome shotgun (WGS) entry which is preliminary data.</text>
</comment>
<feature type="domain" description="MsrB" evidence="8">
    <location>
        <begin position="7"/>
        <end position="130"/>
    </location>
</feature>
<evidence type="ECO:0000313" key="9">
    <source>
        <dbReference type="EMBL" id="OGK45050.1"/>
    </source>
</evidence>
<name>A0A1F7INW6_9BACT</name>
<dbReference type="FunFam" id="2.170.150.20:FF:000001">
    <property type="entry name" value="Peptide methionine sulfoxide reductase MsrB"/>
    <property type="match status" value="1"/>
</dbReference>